<dbReference type="GO" id="GO:0005886">
    <property type="term" value="C:plasma membrane"/>
    <property type="evidence" value="ECO:0007669"/>
    <property type="project" value="UniProtKB-SubCell"/>
</dbReference>
<evidence type="ECO:0000256" key="3">
    <source>
        <dbReference type="ARBA" id="ARBA00022606"/>
    </source>
</evidence>
<proteinExistence type="inferred from homology"/>
<keyword evidence="8 10" id="KW-0675">Receptor</keyword>
<feature type="transmembrane region" description="Helical" evidence="10">
    <location>
        <begin position="148"/>
        <end position="167"/>
    </location>
</feature>
<keyword evidence="7 10" id="KW-0472">Membrane</keyword>
<evidence type="ECO:0000256" key="4">
    <source>
        <dbReference type="ARBA" id="ARBA00022692"/>
    </source>
</evidence>
<evidence type="ECO:0000256" key="1">
    <source>
        <dbReference type="ARBA" id="ARBA00004651"/>
    </source>
</evidence>
<evidence type="ECO:0000256" key="5">
    <source>
        <dbReference type="ARBA" id="ARBA00022725"/>
    </source>
</evidence>
<keyword evidence="6 10" id="KW-1133">Transmembrane helix</keyword>
<evidence type="ECO:0000256" key="7">
    <source>
        <dbReference type="ARBA" id="ARBA00023136"/>
    </source>
</evidence>
<reference evidence="11" key="2">
    <citation type="submission" date="2023-03" db="EMBL/GenBank/DDBJ databases">
        <authorList>
            <person name="Inwood S.N."/>
            <person name="Skelly J.G."/>
            <person name="Guhlin J."/>
            <person name="Harrop T.W.R."/>
            <person name="Goldson S.G."/>
            <person name="Dearden P.K."/>
        </authorList>
    </citation>
    <scope>NUCLEOTIDE SEQUENCE</scope>
    <source>
        <strain evidence="11">Lincoln</strain>
        <tissue evidence="11">Whole body</tissue>
    </source>
</reference>
<evidence type="ECO:0000256" key="10">
    <source>
        <dbReference type="RuleBase" id="RU351113"/>
    </source>
</evidence>
<gene>
    <name evidence="11" type="ORF">PV327_002275</name>
</gene>
<keyword evidence="12" id="KW-1185">Reference proteome</keyword>
<name>A0AA39FFB5_MICHY</name>
<evidence type="ECO:0000256" key="2">
    <source>
        <dbReference type="ARBA" id="ARBA00022475"/>
    </source>
</evidence>
<dbReference type="GO" id="GO:0005549">
    <property type="term" value="F:odorant binding"/>
    <property type="evidence" value="ECO:0007669"/>
    <property type="project" value="InterPro"/>
</dbReference>
<evidence type="ECO:0000256" key="8">
    <source>
        <dbReference type="ARBA" id="ARBA00023170"/>
    </source>
</evidence>
<keyword evidence="3 10" id="KW-0716">Sensory transduction</keyword>
<comment type="subcellular location">
    <subcellularLocation>
        <location evidence="1 10">Cell membrane</location>
        <topology evidence="1 10">Multi-pass membrane protein</topology>
    </subcellularLocation>
</comment>
<keyword evidence="4 10" id="KW-0812">Transmembrane</keyword>
<comment type="caution">
    <text evidence="11">The sequence shown here is derived from an EMBL/GenBank/DDBJ whole genome shotgun (WGS) entry which is preliminary data.</text>
</comment>
<dbReference type="GO" id="GO:0007165">
    <property type="term" value="P:signal transduction"/>
    <property type="evidence" value="ECO:0007669"/>
    <property type="project" value="UniProtKB-KW"/>
</dbReference>
<dbReference type="PANTHER" id="PTHR21137">
    <property type="entry name" value="ODORANT RECEPTOR"/>
    <property type="match status" value="1"/>
</dbReference>
<evidence type="ECO:0000313" key="11">
    <source>
        <dbReference type="EMBL" id="KAK0168483.1"/>
    </source>
</evidence>
<sequence>MVMSSNKSSITKKSPNKFVNVSSDIDAQFALQVNRWLFKPLGIWPLKQDSPVIEKLVASSLRIMGLFLLAFRLVPGIHLLIKVKKLSASVKITGPLNHGMMALLKYQSLIFGQHHLIDCIQEIFADWRELNSMNDRNIMIKNAKRGRFGTTVCIFFTYGGGIFYTIIFPQLRGINVNANNETMRPLAYPGYYGLFDSQKSPAYEIVFLLQSWGGYVGHTITCATCSLAIVFGMHACGQLEIITSWLRELVSEKKAQEDSNELFSMIINKHVKTLRFINKIENLISRVCLVEVVGCTLNMCLVGYNLMTCKKVGETTYMIDWYRLPERNALALTLTIVTAQKPIIMSAGKFVDLSLSSFSSVMRTAIAYLNLLRTFMD</sequence>
<dbReference type="Proteomes" id="UP001168972">
    <property type="component" value="Unassembled WGS sequence"/>
</dbReference>
<keyword evidence="5 10" id="KW-0552">Olfaction</keyword>
<comment type="similarity">
    <text evidence="10">Belongs to the insect chemoreceptor superfamily. Heteromeric odorant receptor channel (TC 1.A.69) family.</text>
</comment>
<dbReference type="GO" id="GO:0004984">
    <property type="term" value="F:olfactory receptor activity"/>
    <property type="evidence" value="ECO:0007669"/>
    <property type="project" value="InterPro"/>
</dbReference>
<organism evidence="11 12">
    <name type="scientific">Microctonus hyperodae</name>
    <name type="common">Parasitoid wasp</name>
    <dbReference type="NCBI Taxonomy" id="165561"/>
    <lineage>
        <taxon>Eukaryota</taxon>
        <taxon>Metazoa</taxon>
        <taxon>Ecdysozoa</taxon>
        <taxon>Arthropoda</taxon>
        <taxon>Hexapoda</taxon>
        <taxon>Insecta</taxon>
        <taxon>Pterygota</taxon>
        <taxon>Neoptera</taxon>
        <taxon>Endopterygota</taxon>
        <taxon>Hymenoptera</taxon>
        <taxon>Apocrita</taxon>
        <taxon>Ichneumonoidea</taxon>
        <taxon>Braconidae</taxon>
        <taxon>Euphorinae</taxon>
        <taxon>Microctonus</taxon>
    </lineage>
</organism>
<evidence type="ECO:0000313" key="12">
    <source>
        <dbReference type="Proteomes" id="UP001168972"/>
    </source>
</evidence>
<protein>
    <recommendedName>
        <fullName evidence="10">Odorant receptor</fullName>
    </recommendedName>
</protein>
<reference evidence="11" key="1">
    <citation type="journal article" date="2023" name="bioRxiv">
        <title>Scaffold-level genome assemblies of two parasitoid biocontrol wasps reveal the parthenogenesis mechanism and an associated novel virus.</title>
        <authorList>
            <person name="Inwood S."/>
            <person name="Skelly J."/>
            <person name="Guhlin J."/>
            <person name="Harrop T."/>
            <person name="Goldson S."/>
            <person name="Dearden P."/>
        </authorList>
    </citation>
    <scope>NUCLEOTIDE SEQUENCE</scope>
    <source>
        <strain evidence="11">Lincoln</strain>
        <tissue evidence="11">Whole body</tissue>
    </source>
</reference>
<dbReference type="PANTHER" id="PTHR21137:SF35">
    <property type="entry name" value="ODORANT RECEPTOR 19A-RELATED"/>
    <property type="match status" value="1"/>
</dbReference>
<keyword evidence="2" id="KW-1003">Cell membrane</keyword>
<accession>A0AA39FFB5</accession>
<keyword evidence="9 10" id="KW-0807">Transducer</keyword>
<dbReference type="EMBL" id="JAQQBR010001831">
    <property type="protein sequence ID" value="KAK0168483.1"/>
    <property type="molecule type" value="Genomic_DNA"/>
</dbReference>
<dbReference type="InterPro" id="IPR004117">
    <property type="entry name" value="7tm6_olfct_rcpt"/>
</dbReference>
<evidence type="ECO:0000256" key="6">
    <source>
        <dbReference type="ARBA" id="ARBA00022989"/>
    </source>
</evidence>
<dbReference type="AlphaFoldDB" id="A0AA39FFB5"/>
<dbReference type="Pfam" id="PF02949">
    <property type="entry name" value="7tm_6"/>
    <property type="match status" value="1"/>
</dbReference>
<evidence type="ECO:0000256" key="9">
    <source>
        <dbReference type="ARBA" id="ARBA00023224"/>
    </source>
</evidence>
<comment type="caution">
    <text evidence="10">Lacks conserved residue(s) required for the propagation of feature annotation.</text>
</comment>